<sequence length="18" mass="1908">MPGWNACPSASPFPMTLT</sequence>
<proteinExistence type="predicted"/>
<name>A0A7J9DIJ1_9ROSI</name>
<gene>
    <name evidence="1" type="ORF">Gotri_023277</name>
</gene>
<organism evidence="1 2">
    <name type="scientific">Gossypium trilobum</name>
    <dbReference type="NCBI Taxonomy" id="34281"/>
    <lineage>
        <taxon>Eukaryota</taxon>
        <taxon>Viridiplantae</taxon>
        <taxon>Streptophyta</taxon>
        <taxon>Embryophyta</taxon>
        <taxon>Tracheophyta</taxon>
        <taxon>Spermatophyta</taxon>
        <taxon>Magnoliopsida</taxon>
        <taxon>eudicotyledons</taxon>
        <taxon>Gunneridae</taxon>
        <taxon>Pentapetalae</taxon>
        <taxon>rosids</taxon>
        <taxon>malvids</taxon>
        <taxon>Malvales</taxon>
        <taxon>Malvaceae</taxon>
        <taxon>Malvoideae</taxon>
        <taxon>Gossypium</taxon>
    </lineage>
</organism>
<keyword evidence="2" id="KW-1185">Reference proteome</keyword>
<protein>
    <submittedName>
        <fullName evidence="1">Uncharacterized protein</fullName>
    </submittedName>
</protein>
<dbReference type="EMBL" id="JABEZW010000002">
    <property type="protein sequence ID" value="MBA0760537.1"/>
    <property type="molecule type" value="Genomic_DNA"/>
</dbReference>
<accession>A0A7J9DIJ1</accession>
<dbReference type="AlphaFoldDB" id="A0A7J9DIJ1"/>
<evidence type="ECO:0000313" key="2">
    <source>
        <dbReference type="Proteomes" id="UP000593568"/>
    </source>
</evidence>
<evidence type="ECO:0000313" key="1">
    <source>
        <dbReference type="EMBL" id="MBA0760537.1"/>
    </source>
</evidence>
<comment type="caution">
    <text evidence="1">The sequence shown here is derived from an EMBL/GenBank/DDBJ whole genome shotgun (WGS) entry which is preliminary data.</text>
</comment>
<dbReference type="Proteomes" id="UP000593568">
    <property type="component" value="Unassembled WGS sequence"/>
</dbReference>
<reference evidence="1 2" key="1">
    <citation type="journal article" date="2019" name="Genome Biol. Evol.">
        <title>Insights into the evolution of the New World diploid cottons (Gossypium, subgenus Houzingenia) based on genome sequencing.</title>
        <authorList>
            <person name="Grover C.E."/>
            <person name="Arick M.A. 2nd"/>
            <person name="Thrash A."/>
            <person name="Conover J.L."/>
            <person name="Sanders W.S."/>
            <person name="Peterson D.G."/>
            <person name="Frelichowski J.E."/>
            <person name="Scheffler J.A."/>
            <person name="Scheffler B.E."/>
            <person name="Wendel J.F."/>
        </authorList>
    </citation>
    <scope>NUCLEOTIDE SEQUENCE [LARGE SCALE GENOMIC DNA]</scope>
    <source>
        <strain evidence="1">8</strain>
        <tissue evidence="1">Leaf</tissue>
    </source>
</reference>